<evidence type="ECO:0000313" key="4">
    <source>
        <dbReference type="Proteomes" id="UP000235653"/>
    </source>
</evidence>
<evidence type="ECO:0000259" key="2">
    <source>
        <dbReference type="Pfam" id="PF00534"/>
    </source>
</evidence>
<dbReference type="RefSeq" id="WP_102330479.1">
    <property type="nucleotide sequence ID" value="NZ_CP058566.2"/>
</dbReference>
<feature type="domain" description="Glycosyl transferase family 1" evidence="2">
    <location>
        <begin position="218"/>
        <end position="400"/>
    </location>
</feature>
<dbReference type="PANTHER" id="PTHR46401">
    <property type="entry name" value="GLYCOSYLTRANSFERASE WBBK-RELATED"/>
    <property type="match status" value="1"/>
</dbReference>
<gene>
    <name evidence="3" type="ORF">JP09_003795</name>
</gene>
<dbReference type="Proteomes" id="UP000235653">
    <property type="component" value="Unassembled WGS sequence"/>
</dbReference>
<dbReference type="EMBL" id="JQAN02000006">
    <property type="protein sequence ID" value="PPD58993.1"/>
    <property type="molecule type" value="Genomic_DNA"/>
</dbReference>
<dbReference type="InterPro" id="IPR001296">
    <property type="entry name" value="Glyco_trans_1"/>
</dbReference>
<proteinExistence type="predicted"/>
<dbReference type="AlphaFoldDB" id="A0A2P5P9K6"/>
<dbReference type="Pfam" id="PF00534">
    <property type="entry name" value="Glycos_transf_1"/>
    <property type="match status" value="1"/>
</dbReference>
<evidence type="ECO:0000256" key="1">
    <source>
        <dbReference type="ARBA" id="ARBA00022679"/>
    </source>
</evidence>
<keyword evidence="1" id="KW-0808">Transferase</keyword>
<dbReference type="GO" id="GO:0016757">
    <property type="term" value="F:glycosyltransferase activity"/>
    <property type="evidence" value="ECO:0007669"/>
    <property type="project" value="InterPro"/>
</dbReference>
<dbReference type="OrthoDB" id="9802525at2"/>
<keyword evidence="4" id="KW-1185">Reference proteome</keyword>
<name>A0A2P5P9K6_9CHLR</name>
<dbReference type="CDD" id="cd03801">
    <property type="entry name" value="GT4_PimA-like"/>
    <property type="match status" value="1"/>
</dbReference>
<dbReference type="SUPFAM" id="SSF53756">
    <property type="entry name" value="UDP-Glycosyltransferase/glycogen phosphorylase"/>
    <property type="match status" value="1"/>
</dbReference>
<evidence type="ECO:0000313" key="3">
    <source>
        <dbReference type="EMBL" id="PPD58993.1"/>
    </source>
</evidence>
<dbReference type="PANTHER" id="PTHR46401:SF2">
    <property type="entry name" value="GLYCOSYLTRANSFERASE WBBK-RELATED"/>
    <property type="match status" value="1"/>
</dbReference>
<protein>
    <submittedName>
        <fullName evidence="3">Glycosyltransferase family 1 protein</fullName>
    </submittedName>
</protein>
<dbReference type="Gene3D" id="3.40.50.2000">
    <property type="entry name" value="Glycogen Phosphorylase B"/>
    <property type="match status" value="2"/>
</dbReference>
<organism evidence="3 4">
    <name type="scientific">Dehalogenimonas etheniformans</name>
    <dbReference type="NCBI Taxonomy" id="1536648"/>
    <lineage>
        <taxon>Bacteria</taxon>
        <taxon>Bacillati</taxon>
        <taxon>Chloroflexota</taxon>
        <taxon>Dehalococcoidia</taxon>
        <taxon>Dehalococcoidales</taxon>
        <taxon>Dehalococcoidaceae</taxon>
        <taxon>Dehalogenimonas</taxon>
    </lineage>
</organism>
<reference evidence="3 4" key="1">
    <citation type="journal article" date="2017" name="ISME J.">
        <title>Grape pomace compost harbors organohalide-respiring Dehalogenimonas species with novel reductive dehalogenase genes.</title>
        <authorList>
            <person name="Yang Y."/>
            <person name="Higgins S.A."/>
            <person name="Yan J."/>
            <person name="Simsir B."/>
            <person name="Chourey K."/>
            <person name="Iyer R."/>
            <person name="Hettich R.L."/>
            <person name="Baldwin B."/>
            <person name="Ogles D.M."/>
            <person name="Loffler F.E."/>
        </authorList>
    </citation>
    <scope>NUCLEOTIDE SEQUENCE [LARGE SCALE GENOMIC DNA]</scope>
    <source>
        <strain evidence="3 4">GP</strain>
    </source>
</reference>
<comment type="caution">
    <text evidence="3">The sequence shown here is derived from an EMBL/GenBank/DDBJ whole genome shotgun (WGS) entry which is preliminary data.</text>
</comment>
<sequence length="429" mass="48000">MDRRKFTSGNTTFILLSFEGPDRYSLAGGLGARVSNLSHCLGRNYDTHLFFIGDPKRRGEESQPDSHLTLHRWCQWISEYNPNGVYQGENEKVEDYSRSIPPYVIDRIIRPAVERRENVVVLSEEWHTAEATCRLGEQLLAAGLREKTEILWNANNTFGFERIDWKRLAENSTVTTVSKYMKHVMREKGINSIVIPNGIPEAMLGGIDEEESTELRAKLKRDLLLTKVARFDPTKGWNEAVEATARLKSAGKQPLLLARGGMEPFGEEVLYNAHQLGLRVKDVFSDSPGTPDCLEAVVQGAQDADVVNMKFHCSPQLLRILYNTSDAVLANSRHEPFGLVGLEAMAAGGVAFTGGTGEDYARHLDNAIVLESTDPKEIEEYVTYLDENDHHEGKIRNSARATAKDYTWEAVIKGLMDKVSGDRDKAFAV</sequence>
<accession>A0A2P5P9K6</accession>